<dbReference type="EMBL" id="FTOB01000001">
    <property type="protein sequence ID" value="SIS42348.1"/>
    <property type="molecule type" value="Genomic_DNA"/>
</dbReference>
<feature type="domain" description="GFO/IDH/MocA-like oxidoreductase" evidence="2">
    <location>
        <begin position="130"/>
        <end position="253"/>
    </location>
</feature>
<organism evidence="3 4">
    <name type="scientific">Zobellia uliginosa</name>
    <dbReference type="NCBI Taxonomy" id="143224"/>
    <lineage>
        <taxon>Bacteria</taxon>
        <taxon>Pseudomonadati</taxon>
        <taxon>Bacteroidota</taxon>
        <taxon>Flavobacteriia</taxon>
        <taxon>Flavobacteriales</taxon>
        <taxon>Flavobacteriaceae</taxon>
        <taxon>Zobellia</taxon>
    </lineage>
</organism>
<comment type="caution">
    <text evidence="3">The sequence shown here is derived from an EMBL/GenBank/DDBJ whole genome shotgun (WGS) entry which is preliminary data.</text>
</comment>
<protein>
    <submittedName>
        <fullName evidence="3">Predicted dehydrogenase</fullName>
    </submittedName>
</protein>
<dbReference type="InterPro" id="IPR000683">
    <property type="entry name" value="Gfo/Idh/MocA-like_OxRdtase_N"/>
</dbReference>
<dbReference type="SUPFAM" id="SSF55347">
    <property type="entry name" value="Glyceraldehyde-3-phosphate dehydrogenase-like, C-terminal domain"/>
    <property type="match status" value="1"/>
</dbReference>
<dbReference type="InterPro" id="IPR055170">
    <property type="entry name" value="GFO_IDH_MocA-like_dom"/>
</dbReference>
<evidence type="ECO:0000313" key="3">
    <source>
        <dbReference type="EMBL" id="SIS42348.1"/>
    </source>
</evidence>
<sequence>MSQIGIGIVGTGSIVHTYLKCISEMATAKVVALCTSSPDRAREVETEFGYPVFSDYPEFLAKSDIDLVCVCNESGKHGEAIKAAAMAGKHILTEKPLEVTTEKIDALIALCKERQVYLGCVLQNRCAADYKRAEEAIRSGKLGKLLMGNASIDWYRSEDYYAKSEWRGTLALDGGAAFINQGIHTIDLLINLMGPVFSVYAHVQTRVHKIEGEDVGAALVNYTNGAIGTLTAGTALYPGYPERLEVYGEKGSIIMEGGQIIAWNVEGEDHKAVSSETLGSGASDPTAIGHENHKTVLEDMVEAIQMKRPPMVDGEEARKSVALINAIYESSKRRSLIHL</sequence>
<feature type="domain" description="Gfo/Idh/MocA-like oxidoreductase N-terminal" evidence="1">
    <location>
        <begin position="5"/>
        <end position="118"/>
    </location>
</feature>
<dbReference type="RefSeq" id="WP_076453631.1">
    <property type="nucleotide sequence ID" value="NZ_FTOB01000001.1"/>
</dbReference>
<gene>
    <name evidence="3" type="ORF">SAMN05421766_101834</name>
</gene>
<dbReference type="Gene3D" id="3.30.360.10">
    <property type="entry name" value="Dihydrodipicolinate Reductase, domain 2"/>
    <property type="match status" value="1"/>
</dbReference>
<dbReference type="SUPFAM" id="SSF51735">
    <property type="entry name" value="NAD(P)-binding Rossmann-fold domains"/>
    <property type="match status" value="1"/>
</dbReference>
<reference evidence="3 4" key="1">
    <citation type="submission" date="2017-01" db="EMBL/GenBank/DDBJ databases">
        <authorList>
            <person name="Varghese N."/>
            <person name="Submissions S."/>
        </authorList>
    </citation>
    <scope>NUCLEOTIDE SEQUENCE [LARGE SCALE GENOMIC DNA]</scope>
    <source>
        <strain evidence="3 4">DSM 2061</strain>
    </source>
</reference>
<dbReference type="PANTHER" id="PTHR43249">
    <property type="entry name" value="UDP-N-ACETYL-2-AMINO-2-DEOXY-D-GLUCURONATE OXIDASE"/>
    <property type="match status" value="1"/>
</dbReference>
<evidence type="ECO:0000259" key="2">
    <source>
        <dbReference type="Pfam" id="PF22725"/>
    </source>
</evidence>
<dbReference type="Proteomes" id="UP000185728">
    <property type="component" value="Unassembled WGS sequence"/>
</dbReference>
<dbReference type="InterPro" id="IPR036291">
    <property type="entry name" value="NAD(P)-bd_dom_sf"/>
</dbReference>
<evidence type="ECO:0000313" key="4">
    <source>
        <dbReference type="Proteomes" id="UP000185728"/>
    </source>
</evidence>
<accession>A0ABY1KJQ1</accession>
<evidence type="ECO:0000259" key="1">
    <source>
        <dbReference type="Pfam" id="PF01408"/>
    </source>
</evidence>
<dbReference type="Gene3D" id="3.40.50.720">
    <property type="entry name" value="NAD(P)-binding Rossmann-like Domain"/>
    <property type="match status" value="1"/>
</dbReference>
<dbReference type="PANTHER" id="PTHR43249:SF1">
    <property type="entry name" value="D-GLUCOSIDE 3-DEHYDROGENASE"/>
    <property type="match status" value="1"/>
</dbReference>
<keyword evidence="4" id="KW-1185">Reference proteome</keyword>
<dbReference type="Pfam" id="PF01408">
    <property type="entry name" value="GFO_IDH_MocA"/>
    <property type="match status" value="1"/>
</dbReference>
<dbReference type="InterPro" id="IPR052515">
    <property type="entry name" value="Gfo/Idh/MocA_Oxidoreductase"/>
</dbReference>
<name>A0ABY1KJQ1_9FLAO</name>
<dbReference type="Pfam" id="PF22725">
    <property type="entry name" value="GFO_IDH_MocA_C3"/>
    <property type="match status" value="1"/>
</dbReference>
<proteinExistence type="predicted"/>